<feature type="domain" description="Methyltransferase small" evidence="4">
    <location>
        <begin position="23"/>
        <end position="109"/>
    </location>
</feature>
<sequence>MRTFEYEETIVDVHEGSFFPTETSKLIIKYLKEQKDLYGSSLLDLGCGCGIVSLVLKRLGFSGPVHASDISESAVANALENFKKYDLEMTGKAGSMFDPWKSMSFDLIVDDVSGIAESIAKISPWFGTSISCDSGSDGTELTTQIIRNSPSYLKDGGRLIFPILTLSNYPKIIDAAEEIFEEVKLVNKQSFQFPLDLAAKHKDVLEKAIETKDIIVDYKFGMYIWETRIYEASSPRK</sequence>
<dbReference type="EMBL" id="FNGA01000001">
    <property type="protein sequence ID" value="SDK52528.1"/>
    <property type="molecule type" value="Genomic_DNA"/>
</dbReference>
<dbReference type="InterPro" id="IPR007848">
    <property type="entry name" value="Small_mtfrase_dom"/>
</dbReference>
<keyword evidence="1 5" id="KW-0489">Methyltransferase</keyword>
<evidence type="ECO:0000259" key="4">
    <source>
        <dbReference type="Pfam" id="PF05175"/>
    </source>
</evidence>
<evidence type="ECO:0000313" key="6">
    <source>
        <dbReference type="Proteomes" id="UP000199053"/>
    </source>
</evidence>
<evidence type="ECO:0000256" key="1">
    <source>
        <dbReference type="ARBA" id="ARBA00022603"/>
    </source>
</evidence>
<dbReference type="Gene3D" id="3.40.50.150">
    <property type="entry name" value="Vaccinia Virus protein VP39"/>
    <property type="match status" value="1"/>
</dbReference>
<dbReference type="Pfam" id="PF05175">
    <property type="entry name" value="MTS"/>
    <property type="match status" value="1"/>
</dbReference>
<proteinExistence type="predicted"/>
<dbReference type="CDD" id="cd02440">
    <property type="entry name" value="AdoMet_MTases"/>
    <property type="match status" value="1"/>
</dbReference>
<gene>
    <name evidence="5" type="ORF">SAMN05660337_0722</name>
</gene>
<dbReference type="GO" id="GO:0008757">
    <property type="term" value="F:S-adenosylmethionine-dependent methyltransferase activity"/>
    <property type="evidence" value="ECO:0007669"/>
    <property type="project" value="InterPro"/>
</dbReference>
<dbReference type="InterPro" id="IPR029063">
    <property type="entry name" value="SAM-dependent_MTases_sf"/>
</dbReference>
<organism evidence="5 6">
    <name type="scientific">Maridesulfovibrio ferrireducens</name>
    <dbReference type="NCBI Taxonomy" id="246191"/>
    <lineage>
        <taxon>Bacteria</taxon>
        <taxon>Pseudomonadati</taxon>
        <taxon>Thermodesulfobacteriota</taxon>
        <taxon>Desulfovibrionia</taxon>
        <taxon>Desulfovibrionales</taxon>
        <taxon>Desulfovibrionaceae</taxon>
        <taxon>Maridesulfovibrio</taxon>
    </lineage>
</organism>
<dbReference type="Proteomes" id="UP000199053">
    <property type="component" value="Unassembled WGS sequence"/>
</dbReference>
<evidence type="ECO:0000256" key="2">
    <source>
        <dbReference type="ARBA" id="ARBA00022679"/>
    </source>
</evidence>
<keyword evidence="6" id="KW-1185">Reference proteome</keyword>
<evidence type="ECO:0000313" key="5">
    <source>
        <dbReference type="EMBL" id="SDK52528.1"/>
    </source>
</evidence>
<dbReference type="SUPFAM" id="SSF53335">
    <property type="entry name" value="S-adenosyl-L-methionine-dependent methyltransferases"/>
    <property type="match status" value="1"/>
</dbReference>
<dbReference type="InterPro" id="IPR046977">
    <property type="entry name" value="RsmC/RlmG"/>
</dbReference>
<name>A0A1G9CLN9_9BACT</name>
<keyword evidence="2 5" id="KW-0808">Transferase</keyword>
<dbReference type="STRING" id="246191.SAMN05660337_0722"/>
<evidence type="ECO:0000256" key="3">
    <source>
        <dbReference type="ARBA" id="ARBA00022691"/>
    </source>
</evidence>
<accession>A0A1G9CLN9</accession>
<dbReference type="RefSeq" id="WP_092158284.1">
    <property type="nucleotide sequence ID" value="NZ_FNGA01000001.1"/>
</dbReference>
<dbReference type="GO" id="GO:0032259">
    <property type="term" value="P:methylation"/>
    <property type="evidence" value="ECO:0007669"/>
    <property type="project" value="UniProtKB-KW"/>
</dbReference>
<reference evidence="6" key="1">
    <citation type="submission" date="2016-10" db="EMBL/GenBank/DDBJ databases">
        <authorList>
            <person name="Varghese N."/>
            <person name="Submissions S."/>
        </authorList>
    </citation>
    <scope>NUCLEOTIDE SEQUENCE [LARGE SCALE GENOMIC DNA]</scope>
    <source>
        <strain evidence="6">DSM 16995</strain>
    </source>
</reference>
<dbReference type="OrthoDB" id="9800643at2"/>
<dbReference type="PANTHER" id="PTHR47816">
    <property type="entry name" value="RIBOSOMAL RNA SMALL SUBUNIT METHYLTRANSFERASE C"/>
    <property type="match status" value="1"/>
</dbReference>
<dbReference type="AlphaFoldDB" id="A0A1G9CLN9"/>
<dbReference type="PANTHER" id="PTHR47816:SF4">
    <property type="entry name" value="RIBOSOMAL RNA SMALL SUBUNIT METHYLTRANSFERASE C"/>
    <property type="match status" value="1"/>
</dbReference>
<protein>
    <submittedName>
        <fullName evidence="5">Methyltransferase domain-containing protein</fullName>
    </submittedName>
</protein>
<keyword evidence="3" id="KW-0949">S-adenosyl-L-methionine</keyword>